<feature type="region of interest" description="Disordered" evidence="1">
    <location>
        <begin position="287"/>
        <end position="307"/>
    </location>
</feature>
<evidence type="ECO:0000313" key="2">
    <source>
        <dbReference type="EMBL" id="KAE7998325.1"/>
    </source>
</evidence>
<sequence length="364" mass="39629">MEKINSKLSAAVEEVTLEHLKKNEIVKHHSQEVGLQRRVFVDFFCNPERLRSQINNGLRSYKPTSTNSFPRCRPKPRVRGVGPKNCVTVLPSPSLNHLLTSIHIITVLHLRRRALFQGHALGRLIGQGAANDLATQLHSYSSARGVRSTRRLGVRRKGCPNYELLGLIFNGSTATGVFRHSFTRTPPDSDEENDLNDALLRFGMHVSAGGNAGVGNGTENVGGSWAGFKTGGGNVASTTRGIVFQEGEAVGPAQGKGKKSSSSMDSLRSDALKEFRDFVNLRKEMLIQDQQRRSNGGEASGGGASSGVSFSNSMSRALGLLDEVALDLDDERYLKAFNLFKDEITHDGFIAMAPARKKAWLASL</sequence>
<proteinExistence type="predicted"/>
<dbReference type="EMBL" id="CM017321">
    <property type="protein sequence ID" value="KAE7998325.1"/>
    <property type="molecule type" value="Genomic_DNA"/>
</dbReference>
<gene>
    <name evidence="2" type="ORF">FH972_002883</name>
</gene>
<organism evidence="2 3">
    <name type="scientific">Carpinus fangiana</name>
    <dbReference type="NCBI Taxonomy" id="176857"/>
    <lineage>
        <taxon>Eukaryota</taxon>
        <taxon>Viridiplantae</taxon>
        <taxon>Streptophyta</taxon>
        <taxon>Embryophyta</taxon>
        <taxon>Tracheophyta</taxon>
        <taxon>Spermatophyta</taxon>
        <taxon>Magnoliopsida</taxon>
        <taxon>eudicotyledons</taxon>
        <taxon>Gunneridae</taxon>
        <taxon>Pentapetalae</taxon>
        <taxon>rosids</taxon>
        <taxon>fabids</taxon>
        <taxon>Fagales</taxon>
        <taxon>Betulaceae</taxon>
        <taxon>Carpinus</taxon>
    </lineage>
</organism>
<dbReference type="PANTHER" id="PTHR19378:SF0">
    <property type="entry name" value="HAUS AUGMIN-LIKE COMPLEX SUBUNIT 3"/>
    <property type="match status" value="1"/>
</dbReference>
<protein>
    <submittedName>
        <fullName evidence="2">Uncharacterized protein</fullName>
    </submittedName>
</protein>
<name>A0A5N6QGQ7_9ROSI</name>
<dbReference type="OrthoDB" id="1402656at2759"/>
<evidence type="ECO:0000313" key="3">
    <source>
        <dbReference type="Proteomes" id="UP000327013"/>
    </source>
</evidence>
<dbReference type="Proteomes" id="UP000327013">
    <property type="component" value="Chromosome 1"/>
</dbReference>
<feature type="region of interest" description="Disordered" evidence="1">
    <location>
        <begin position="246"/>
        <end position="266"/>
    </location>
</feature>
<dbReference type="AlphaFoldDB" id="A0A5N6QGQ7"/>
<dbReference type="PANTHER" id="PTHR19378">
    <property type="entry name" value="GOLGIN- RELATED"/>
    <property type="match status" value="1"/>
</dbReference>
<dbReference type="InterPro" id="IPR026206">
    <property type="entry name" value="HAUS3"/>
</dbReference>
<dbReference type="GO" id="GO:0031023">
    <property type="term" value="P:microtubule organizing center organization"/>
    <property type="evidence" value="ECO:0007669"/>
    <property type="project" value="TreeGrafter"/>
</dbReference>
<accession>A0A5N6QGQ7</accession>
<evidence type="ECO:0000256" key="1">
    <source>
        <dbReference type="SAM" id="MobiDB-lite"/>
    </source>
</evidence>
<keyword evidence="3" id="KW-1185">Reference proteome</keyword>
<dbReference type="GO" id="GO:0070652">
    <property type="term" value="C:HAUS complex"/>
    <property type="evidence" value="ECO:0007669"/>
    <property type="project" value="InterPro"/>
</dbReference>
<dbReference type="GO" id="GO:0051225">
    <property type="term" value="P:spindle assembly"/>
    <property type="evidence" value="ECO:0007669"/>
    <property type="project" value="InterPro"/>
</dbReference>
<dbReference type="GO" id="GO:0005815">
    <property type="term" value="C:microtubule organizing center"/>
    <property type="evidence" value="ECO:0007669"/>
    <property type="project" value="TreeGrafter"/>
</dbReference>
<reference evidence="2 3" key="1">
    <citation type="submission" date="2019-06" db="EMBL/GenBank/DDBJ databases">
        <title>A chromosomal-level reference genome of Carpinus fangiana (Coryloideae, Betulaceae).</title>
        <authorList>
            <person name="Yang X."/>
            <person name="Wang Z."/>
            <person name="Zhang L."/>
            <person name="Hao G."/>
            <person name="Liu J."/>
            <person name="Yang Y."/>
        </authorList>
    </citation>
    <scope>NUCLEOTIDE SEQUENCE [LARGE SCALE GENOMIC DNA]</scope>
    <source>
        <strain evidence="2">Cfa_2016G</strain>
        <tissue evidence="2">Leaf</tissue>
    </source>
</reference>
<dbReference type="GO" id="GO:0072686">
    <property type="term" value="C:mitotic spindle"/>
    <property type="evidence" value="ECO:0007669"/>
    <property type="project" value="TreeGrafter"/>
</dbReference>